<dbReference type="InterPro" id="IPR025714">
    <property type="entry name" value="Methyltranfer_dom"/>
</dbReference>
<name>A0A7S3FIW3_9EUKA</name>
<evidence type="ECO:0000313" key="2">
    <source>
        <dbReference type="EMBL" id="CAE0150562.1"/>
    </source>
</evidence>
<dbReference type="SUPFAM" id="SSF53335">
    <property type="entry name" value="S-adenosyl-L-methionine-dependent methyltransferases"/>
    <property type="match status" value="1"/>
</dbReference>
<proteinExistence type="predicted"/>
<gene>
    <name evidence="2" type="ORF">HERI1096_LOCUS38494</name>
</gene>
<dbReference type="Pfam" id="PF13847">
    <property type="entry name" value="Methyltransf_31"/>
    <property type="match status" value="1"/>
</dbReference>
<accession>A0A7S3FIW3</accession>
<dbReference type="CDD" id="cd02440">
    <property type="entry name" value="AdoMet_MTases"/>
    <property type="match status" value="1"/>
</dbReference>
<protein>
    <recommendedName>
        <fullName evidence="1">Methyltransferase domain-containing protein</fullName>
    </recommendedName>
</protein>
<sequence>MAAAAAGAVSCQGVDSSAAAVCLAQANVELNGFATTCSFTKSDVVNFLRDQDLAGTFDVVICDPPKLAPSVKDLPRATRKYRQINSLAMRAVRPGGLLLSCTCSGAMTQSGRFVAMLHESAVAAGRTLTVLRTSGAACDHVLHPCCPESNYLTAVLLQVS</sequence>
<evidence type="ECO:0000259" key="1">
    <source>
        <dbReference type="Pfam" id="PF13847"/>
    </source>
</evidence>
<reference evidence="2" key="1">
    <citation type="submission" date="2021-01" db="EMBL/GenBank/DDBJ databases">
        <authorList>
            <person name="Corre E."/>
            <person name="Pelletier E."/>
            <person name="Niang G."/>
            <person name="Scheremetjew M."/>
            <person name="Finn R."/>
            <person name="Kale V."/>
            <person name="Holt S."/>
            <person name="Cochrane G."/>
            <person name="Meng A."/>
            <person name="Brown T."/>
            <person name="Cohen L."/>
        </authorList>
    </citation>
    <scope>NUCLEOTIDE SEQUENCE</scope>
    <source>
        <strain evidence="2">CCMP281</strain>
    </source>
</reference>
<dbReference type="PANTHER" id="PTHR42873:SF1">
    <property type="entry name" value="S-ADENOSYLMETHIONINE-DEPENDENT METHYLTRANSFERASE DOMAIN-CONTAINING PROTEIN"/>
    <property type="match status" value="1"/>
</dbReference>
<dbReference type="InterPro" id="IPR029063">
    <property type="entry name" value="SAM-dependent_MTases_sf"/>
</dbReference>
<dbReference type="Gene3D" id="3.40.50.150">
    <property type="entry name" value="Vaccinia Virus protein VP39"/>
    <property type="match status" value="1"/>
</dbReference>
<dbReference type="EMBL" id="HBHX01069700">
    <property type="protein sequence ID" value="CAE0150562.1"/>
    <property type="molecule type" value="Transcribed_RNA"/>
</dbReference>
<dbReference type="AlphaFoldDB" id="A0A7S3FIW3"/>
<feature type="domain" description="Methyltransferase" evidence="1">
    <location>
        <begin position="12"/>
        <end position="112"/>
    </location>
</feature>
<organism evidence="2">
    <name type="scientific">Haptolina ericina</name>
    <dbReference type="NCBI Taxonomy" id="156174"/>
    <lineage>
        <taxon>Eukaryota</taxon>
        <taxon>Haptista</taxon>
        <taxon>Haptophyta</taxon>
        <taxon>Prymnesiophyceae</taxon>
        <taxon>Prymnesiales</taxon>
        <taxon>Prymnesiaceae</taxon>
        <taxon>Haptolina</taxon>
    </lineage>
</organism>
<dbReference type="PANTHER" id="PTHR42873">
    <property type="entry name" value="RIBOSOMAL RNA LARGE SUBUNIT METHYLTRANSFERASE"/>
    <property type="match status" value="1"/>
</dbReference>